<evidence type="ECO:0000256" key="1">
    <source>
        <dbReference type="ARBA" id="ARBA00005042"/>
    </source>
</evidence>
<evidence type="ECO:0000256" key="6">
    <source>
        <dbReference type="ARBA" id="ARBA00023098"/>
    </source>
</evidence>
<dbReference type="Proteomes" id="UP000193719">
    <property type="component" value="Unassembled WGS sequence"/>
</dbReference>
<evidence type="ECO:0000313" key="13">
    <source>
        <dbReference type="EMBL" id="ORX44396.1"/>
    </source>
</evidence>
<dbReference type="GO" id="GO:0005524">
    <property type="term" value="F:ATP binding"/>
    <property type="evidence" value="ECO:0007669"/>
    <property type="project" value="UniProtKB-KW"/>
</dbReference>
<dbReference type="UniPathway" id="UPA00084">
    <property type="reaction ID" value="UER00503"/>
</dbReference>
<keyword evidence="11" id="KW-0175">Coiled coil</keyword>
<sequence>MENYLDFSQSQSNFMSTINKQDTLKLQPINISSSSNTQESFVPNNLIYENHIQNGLGQETTLNNLIQKNLYSERVYAKQETNKKSIENEIKNDAEMKKDKEKQNKPSKNLKTIIPLFKPIFNESAVFSVDASKIEIINKPTDYYNKIKEQILQAKHRVVLTALYIGIDQVDLIQTLHKALAECKTLRVTILFDCLRGTRTSNSGESSVTLVAPLVTAYPDRVEIALYHTPELTRPLKMLLPQRVNEIIGLFHAKIVISDDNLILAGANLSTEYFEQRQDRYVFFGNATSLSDYFYDLAITLTKISYQLAPQHTLIPSGPDPTTNPVQFRQTAFHALDSFLSNWYARTQALRDQLNEFADMNLKEQSKSDDTESTLTNQSDVEYDNDCDMYSAVSDMSEETTTIETKEPENTNKLPKLSKDTDTIVIPMLQMKQLNIRENERLMEVIMNIIDSNSDYWKNLFITSGYLNFTNEFKKVLNEINTEVDIVCAAPQANSFYKGSGLSANIPAFYTYFEKQVHDGSAKKDLELRIHEYVRPGWTYHAKGLWASYKDPETGELLPNVTILGSTNFGRRSMNRDVEAQVLMITDNKKLQKDMANEIKNLLNYTVLVDNETFNKEERYVPLKVKLSTYLFQNMF</sequence>
<evidence type="ECO:0000256" key="11">
    <source>
        <dbReference type="SAM" id="Coils"/>
    </source>
</evidence>
<evidence type="ECO:0000259" key="12">
    <source>
        <dbReference type="PROSITE" id="PS50035"/>
    </source>
</evidence>
<keyword evidence="6 10" id="KW-0443">Lipid metabolism</keyword>
<comment type="catalytic activity">
    <reaction evidence="9 10">
        <text>a CDP-1,2-diacyl-sn-glycerol + sn-glycerol 3-phosphate = a 1,2-diacyl-sn-glycero-3-phospho-(1'-sn-glycero-3'-phosphate) + CMP + H(+)</text>
        <dbReference type="Rhea" id="RHEA:12593"/>
        <dbReference type="ChEBI" id="CHEBI:15378"/>
        <dbReference type="ChEBI" id="CHEBI:57597"/>
        <dbReference type="ChEBI" id="CHEBI:58332"/>
        <dbReference type="ChEBI" id="CHEBI:60110"/>
        <dbReference type="ChEBI" id="CHEBI:60377"/>
        <dbReference type="EC" id="2.7.8.5"/>
    </reaction>
</comment>
<evidence type="ECO:0000256" key="5">
    <source>
        <dbReference type="ARBA" id="ARBA00022737"/>
    </source>
</evidence>
<proteinExistence type="inferred from homology"/>
<keyword evidence="10" id="KW-0067">ATP-binding</keyword>
<dbReference type="SUPFAM" id="SSF56024">
    <property type="entry name" value="Phospholipase D/nuclease"/>
    <property type="match status" value="1"/>
</dbReference>
<evidence type="ECO:0000256" key="4">
    <source>
        <dbReference type="ARBA" id="ARBA00022679"/>
    </source>
</evidence>
<dbReference type="EC" id="2.7.8.5" evidence="10"/>
<keyword evidence="5" id="KW-0677">Repeat</keyword>
<evidence type="ECO:0000256" key="2">
    <source>
        <dbReference type="ARBA" id="ARBA00010682"/>
    </source>
</evidence>
<protein>
    <recommendedName>
        <fullName evidence="10">CDP-diacylglycerol--glycerol-3-phosphate 3-phosphatidyltransferase</fullName>
        <ecNumber evidence="10">2.7.8.5</ecNumber>
    </recommendedName>
</protein>
<dbReference type="EMBL" id="MCFH01000046">
    <property type="protein sequence ID" value="ORX44396.1"/>
    <property type="molecule type" value="Genomic_DNA"/>
</dbReference>
<reference evidence="13 14" key="1">
    <citation type="submission" date="2016-08" db="EMBL/GenBank/DDBJ databases">
        <title>Genomes of anaerobic fungi encode conserved fungal cellulosomes for biomass hydrolysis.</title>
        <authorList>
            <consortium name="DOE Joint Genome Institute"/>
            <person name="Haitjema C.H."/>
            <person name="Gilmore S.P."/>
            <person name="Henske J.K."/>
            <person name="Solomon K.V."/>
            <person name="De Groot R."/>
            <person name="Kuo A."/>
            <person name="Mondo S.J."/>
            <person name="Salamov A.A."/>
            <person name="Labutti K."/>
            <person name="Zhao Z."/>
            <person name="Chiniquy J."/>
            <person name="Barry K."/>
            <person name="Brewer H.M."/>
            <person name="Purvine S.O."/>
            <person name="Wright A.T."/>
            <person name="Boxma B."/>
            <person name="Van Alen T."/>
            <person name="Hackstein J.H."/>
            <person name="Baker S.E."/>
            <person name="Grigoriev I.V."/>
            <person name="O'Malley M.A."/>
        </authorList>
    </citation>
    <scope>NUCLEOTIDE SEQUENCE [LARGE SCALE GENOMIC DNA]</scope>
    <source>
        <strain evidence="14">finn</strain>
    </source>
</reference>
<dbReference type="PANTHER" id="PTHR12586">
    <property type="entry name" value="CDP-DIACYLGLYCEROL--SERINE O-PHOSPHATIDYLTRANSFERASE"/>
    <property type="match status" value="1"/>
</dbReference>
<evidence type="ECO:0000256" key="7">
    <source>
        <dbReference type="ARBA" id="ARBA00023209"/>
    </source>
</evidence>
<dbReference type="STRING" id="1754191.A0A1Y1V0H0"/>
<name>A0A1Y1V0H0_9FUNG</name>
<comment type="similarity">
    <text evidence="2 10">Belongs to the CDP-alcohol phosphatidyltransferase class-II family.</text>
</comment>
<evidence type="ECO:0000256" key="9">
    <source>
        <dbReference type="ARBA" id="ARBA00048586"/>
    </source>
</evidence>
<keyword evidence="7 10" id="KW-0594">Phospholipid biosynthesis</keyword>
<keyword evidence="4 10" id="KW-0808">Transferase</keyword>
<gene>
    <name evidence="13" type="ORF">BCR36DRAFT_586248</name>
</gene>
<keyword evidence="10" id="KW-0496">Mitochondrion</keyword>
<keyword evidence="8 10" id="KW-1208">Phospholipid metabolism</keyword>
<comment type="caution">
    <text evidence="13">The sequence shown here is derived from an EMBL/GenBank/DDBJ whole genome shotgun (WGS) entry which is preliminary data.</text>
</comment>
<accession>A0A1Y1V0H0</accession>
<dbReference type="PANTHER" id="PTHR12586:SF1">
    <property type="entry name" value="CDP-DIACYLGLYCEROL--GLYCEROL-3-PHOSPHATE 3-PHOSPHATIDYLTRANSFERASE, MITOCHONDRIAL"/>
    <property type="match status" value="1"/>
</dbReference>
<evidence type="ECO:0000256" key="8">
    <source>
        <dbReference type="ARBA" id="ARBA00023264"/>
    </source>
</evidence>
<keyword evidence="10" id="KW-0547">Nucleotide-binding</keyword>
<dbReference type="GO" id="GO:0005739">
    <property type="term" value="C:mitochondrion"/>
    <property type="evidence" value="ECO:0007669"/>
    <property type="project" value="UniProtKB-SubCell"/>
</dbReference>
<dbReference type="InterPro" id="IPR016270">
    <property type="entry name" value="PGS1"/>
</dbReference>
<organism evidence="13 14">
    <name type="scientific">Piromyces finnis</name>
    <dbReference type="NCBI Taxonomy" id="1754191"/>
    <lineage>
        <taxon>Eukaryota</taxon>
        <taxon>Fungi</taxon>
        <taxon>Fungi incertae sedis</taxon>
        <taxon>Chytridiomycota</taxon>
        <taxon>Chytridiomycota incertae sedis</taxon>
        <taxon>Neocallimastigomycetes</taxon>
        <taxon>Neocallimastigales</taxon>
        <taxon>Neocallimastigaceae</taxon>
        <taxon>Piromyces</taxon>
    </lineage>
</organism>
<evidence type="ECO:0000313" key="14">
    <source>
        <dbReference type="Proteomes" id="UP000193719"/>
    </source>
</evidence>
<dbReference type="InterPro" id="IPR001736">
    <property type="entry name" value="PLipase_D/transphosphatidylase"/>
</dbReference>
<dbReference type="AlphaFoldDB" id="A0A1Y1V0H0"/>
<dbReference type="CDD" id="cd09137">
    <property type="entry name" value="PLDc_PGS1_euk_2"/>
    <property type="match status" value="1"/>
</dbReference>
<comment type="pathway">
    <text evidence="1 10">Phospholipid metabolism; phosphatidylglycerol biosynthesis; phosphatidylglycerol from CDP-diacylglycerol: step 1/2.</text>
</comment>
<comment type="function">
    <text evidence="10">Functions in the biosynthesis of the anionic phospholipids phosphatidylglycerol and cardiolipin.</text>
</comment>
<dbReference type="GO" id="GO:0032049">
    <property type="term" value="P:cardiolipin biosynthetic process"/>
    <property type="evidence" value="ECO:0007669"/>
    <property type="project" value="InterPro"/>
</dbReference>
<dbReference type="Gene3D" id="3.30.870.10">
    <property type="entry name" value="Endonuclease Chain A"/>
    <property type="match status" value="2"/>
</dbReference>
<feature type="domain" description="PLD phosphodiesterase" evidence="12">
    <location>
        <begin position="247"/>
        <end position="273"/>
    </location>
</feature>
<dbReference type="CDD" id="cd09135">
    <property type="entry name" value="PLDc_PGS1_euk_1"/>
    <property type="match status" value="1"/>
</dbReference>
<evidence type="ECO:0000256" key="3">
    <source>
        <dbReference type="ARBA" id="ARBA00022516"/>
    </source>
</evidence>
<dbReference type="GO" id="GO:0008444">
    <property type="term" value="F:CDP-diacylglycerol-glycerol-3-phosphate 3-phosphatidyltransferase activity"/>
    <property type="evidence" value="ECO:0007669"/>
    <property type="project" value="UniProtKB-EC"/>
</dbReference>
<comment type="subcellular location">
    <subcellularLocation>
        <location evidence="10">Mitochondrion</location>
    </subcellularLocation>
</comment>
<keyword evidence="3 10" id="KW-0444">Lipid biosynthesis</keyword>
<dbReference type="OrthoDB" id="10250191at2759"/>
<feature type="coiled-coil region" evidence="11">
    <location>
        <begin position="76"/>
        <end position="103"/>
    </location>
</feature>
<dbReference type="PROSITE" id="PS50035">
    <property type="entry name" value="PLD"/>
    <property type="match status" value="1"/>
</dbReference>
<reference evidence="13 14" key="2">
    <citation type="submission" date="2016-08" db="EMBL/GenBank/DDBJ databases">
        <title>Pervasive Adenine N6-methylation of Active Genes in Fungi.</title>
        <authorList>
            <consortium name="DOE Joint Genome Institute"/>
            <person name="Mondo S.J."/>
            <person name="Dannebaum R.O."/>
            <person name="Kuo R.C."/>
            <person name="Labutti K."/>
            <person name="Haridas S."/>
            <person name="Kuo A."/>
            <person name="Salamov A."/>
            <person name="Ahrendt S.R."/>
            <person name="Lipzen A."/>
            <person name="Sullivan W."/>
            <person name="Andreopoulos W.B."/>
            <person name="Clum A."/>
            <person name="Lindquist E."/>
            <person name="Daum C."/>
            <person name="Ramamoorthy G.K."/>
            <person name="Gryganskyi A."/>
            <person name="Culley D."/>
            <person name="Magnuson J.K."/>
            <person name="James T.Y."/>
            <person name="O'Malley M.A."/>
            <person name="Stajich J.E."/>
            <person name="Spatafora J.W."/>
            <person name="Visel A."/>
            <person name="Grigoriev I.V."/>
        </authorList>
    </citation>
    <scope>NUCLEOTIDE SEQUENCE [LARGE SCALE GENOMIC DNA]</scope>
    <source>
        <strain evidence="14">finn</strain>
    </source>
</reference>
<keyword evidence="14" id="KW-1185">Reference proteome</keyword>
<evidence type="ECO:0000256" key="10">
    <source>
        <dbReference type="RuleBase" id="RU365024"/>
    </source>
</evidence>